<sequence length="526" mass="59025">MFLFKKTVQRFMSAIFLFALQPHHLKIINYAYLINFARVRDAQRPKASSNATLASRAVMYHSALSRIMFRRRLILLLIIATTFLFLSWWPSSSSKSSLRHSKDTSQLTEGFLYTQEDDTVADQSGYKWEDVPLSQSPLNTTFEDMPNLRARILAFSNAFQYSKSRKPVEDAIRLLYPWLPVNEISVLRGKGRGLVYTFGDHDLALAYPLIVGMRLVHRCKLPIEIWYMGEEDLSASNRELLAKIPGVKCKDLTKVIDISIAGYGGWGAKPFALLASSFAEPIFMDADAVFFKDPSALYAHPGYIGTGAVFFHDRTSGWVGSAKDLQWLLSVIPNPSSRTYGSRYIYGKSQHEQESGVVVINKARVFPGLLAACLLNSKPWASKVYQRVWGDKETFWIGFEMSGIPYAWNPGYGGAMGQFSGDKLRVCGRQLAHGDHQGALLWVNNGLRTPQKLPPSKHAQPSIWMNDRSGFNLDWTTDGSDCLLATAGIPTELTAKEKQIWDAFVKIDAHLTAKGMDYPVALELNI</sequence>
<dbReference type="eggNOG" id="ENOG502RZ48">
    <property type="taxonomic scope" value="Eukaryota"/>
</dbReference>
<dbReference type="RefSeq" id="XP_016604618.1">
    <property type="nucleotide sequence ID" value="XM_016756320.1"/>
</dbReference>
<dbReference type="GeneID" id="27691340"/>
<keyword evidence="7 10" id="KW-1133">Transmembrane helix</keyword>
<dbReference type="OrthoDB" id="430354at2759"/>
<keyword evidence="6" id="KW-0735">Signal-anchor</keyword>
<evidence type="ECO:0000256" key="8">
    <source>
        <dbReference type="ARBA" id="ARBA00023136"/>
    </source>
</evidence>
<evidence type="ECO:0000313" key="12">
    <source>
        <dbReference type="Proteomes" id="UP000053201"/>
    </source>
</evidence>
<keyword evidence="12" id="KW-1185">Reference proteome</keyword>
<keyword evidence="5 10" id="KW-0812">Transmembrane</keyword>
<evidence type="ECO:0000256" key="1">
    <source>
        <dbReference type="ARBA" id="ARBA00004606"/>
    </source>
</evidence>
<dbReference type="InParanoid" id="A0A0L0H7A3"/>
<comment type="similarity">
    <text evidence="2">Belongs to the MNN1/MNT family.</text>
</comment>
<evidence type="ECO:0000313" key="11">
    <source>
        <dbReference type="EMBL" id="KNC96578.1"/>
    </source>
</evidence>
<evidence type="ECO:0000256" key="5">
    <source>
        <dbReference type="ARBA" id="ARBA00022692"/>
    </source>
</evidence>
<dbReference type="VEuPathDB" id="FungiDB:SPPG_08163"/>
<accession>A0A0L0H7A3</accession>
<dbReference type="PANTHER" id="PTHR31392">
    <property type="entry name" value="ALPHA-1,3-MANNOSYLTRANSFERASE MNN1-RELATED"/>
    <property type="match status" value="1"/>
</dbReference>
<dbReference type="InterPro" id="IPR022751">
    <property type="entry name" value="Alpha_mannosyltransferase"/>
</dbReference>
<dbReference type="PANTHER" id="PTHR31392:SF1">
    <property type="entry name" value="ALPHA-1,3-MANNOSYLTRANSFERASE MNN1-RELATED"/>
    <property type="match status" value="1"/>
</dbReference>
<dbReference type="GO" id="GO:0005794">
    <property type="term" value="C:Golgi apparatus"/>
    <property type="evidence" value="ECO:0007669"/>
    <property type="project" value="TreeGrafter"/>
</dbReference>
<dbReference type="InterPro" id="IPR029044">
    <property type="entry name" value="Nucleotide-diphossugar_trans"/>
</dbReference>
<dbReference type="Proteomes" id="UP000053201">
    <property type="component" value="Unassembled WGS sequence"/>
</dbReference>
<protein>
    <submittedName>
        <fullName evidence="11">Uncharacterized protein</fullName>
    </submittedName>
</protein>
<evidence type="ECO:0000256" key="2">
    <source>
        <dbReference type="ARBA" id="ARBA00009105"/>
    </source>
</evidence>
<evidence type="ECO:0000256" key="4">
    <source>
        <dbReference type="ARBA" id="ARBA00022679"/>
    </source>
</evidence>
<gene>
    <name evidence="11" type="ORF">SPPG_08163</name>
</gene>
<name>A0A0L0H7A3_SPIPD</name>
<keyword evidence="3" id="KW-0328">Glycosyltransferase</keyword>
<reference evidence="11 12" key="1">
    <citation type="submission" date="2009-08" db="EMBL/GenBank/DDBJ databases">
        <title>The Genome Sequence of Spizellomyces punctatus strain DAOM BR117.</title>
        <authorList>
            <consortium name="The Broad Institute Genome Sequencing Platform"/>
            <person name="Russ C."/>
            <person name="Cuomo C."/>
            <person name="Shea T."/>
            <person name="Young S.K."/>
            <person name="Zeng Q."/>
            <person name="Koehrsen M."/>
            <person name="Haas B."/>
            <person name="Borodovsky M."/>
            <person name="Guigo R."/>
            <person name="Alvarado L."/>
            <person name="Berlin A."/>
            <person name="Bochicchio J."/>
            <person name="Borenstein D."/>
            <person name="Chapman S."/>
            <person name="Chen Z."/>
            <person name="Engels R."/>
            <person name="Freedman E."/>
            <person name="Gellesch M."/>
            <person name="Goldberg J."/>
            <person name="Griggs A."/>
            <person name="Gujja S."/>
            <person name="Heiman D."/>
            <person name="Hepburn T."/>
            <person name="Howarth C."/>
            <person name="Jen D."/>
            <person name="Larson L."/>
            <person name="Lewis B."/>
            <person name="Mehta T."/>
            <person name="Park D."/>
            <person name="Pearson M."/>
            <person name="Roberts A."/>
            <person name="Saif S."/>
            <person name="Shenoy N."/>
            <person name="Sisk P."/>
            <person name="Stolte C."/>
            <person name="Sykes S."/>
            <person name="Thomson T."/>
            <person name="Walk T."/>
            <person name="White J."/>
            <person name="Yandava C."/>
            <person name="Burger G."/>
            <person name="Gray M.W."/>
            <person name="Holland P.W.H."/>
            <person name="King N."/>
            <person name="Lang F.B.F."/>
            <person name="Roger A.J."/>
            <person name="Ruiz-Trillo I."/>
            <person name="Lander E."/>
            <person name="Nusbaum C."/>
        </authorList>
    </citation>
    <scope>NUCLEOTIDE SEQUENCE [LARGE SCALE GENOMIC DNA]</scope>
    <source>
        <strain evidence="11 12">DAOM BR117</strain>
    </source>
</reference>
<comment type="subcellular location">
    <subcellularLocation>
        <location evidence="1">Membrane</location>
        <topology evidence="1">Single-pass type II membrane protein</topology>
    </subcellularLocation>
</comment>
<keyword evidence="4" id="KW-0808">Transferase</keyword>
<feature type="transmembrane region" description="Helical" evidence="10">
    <location>
        <begin position="73"/>
        <end position="91"/>
    </location>
</feature>
<dbReference type="AlphaFoldDB" id="A0A0L0H7A3"/>
<keyword evidence="8 10" id="KW-0472">Membrane</keyword>
<dbReference type="OMA" id="YEFEKHY"/>
<keyword evidence="9" id="KW-0325">Glycoprotein</keyword>
<dbReference type="STRING" id="645134.A0A0L0H7A3"/>
<organism evidence="11 12">
    <name type="scientific">Spizellomyces punctatus (strain DAOM BR117)</name>
    <dbReference type="NCBI Taxonomy" id="645134"/>
    <lineage>
        <taxon>Eukaryota</taxon>
        <taxon>Fungi</taxon>
        <taxon>Fungi incertae sedis</taxon>
        <taxon>Chytridiomycota</taxon>
        <taxon>Chytridiomycota incertae sedis</taxon>
        <taxon>Chytridiomycetes</taxon>
        <taxon>Spizellomycetales</taxon>
        <taxon>Spizellomycetaceae</taxon>
        <taxon>Spizellomyces</taxon>
    </lineage>
</organism>
<dbReference type="EMBL" id="KQ257468">
    <property type="protein sequence ID" value="KNC96578.1"/>
    <property type="molecule type" value="Genomic_DNA"/>
</dbReference>
<evidence type="ECO:0000256" key="3">
    <source>
        <dbReference type="ARBA" id="ARBA00022676"/>
    </source>
</evidence>
<dbReference type="SUPFAM" id="SSF53448">
    <property type="entry name" value="Nucleotide-diphospho-sugar transferases"/>
    <property type="match status" value="1"/>
</dbReference>
<dbReference type="GO" id="GO:0016020">
    <property type="term" value="C:membrane"/>
    <property type="evidence" value="ECO:0007669"/>
    <property type="project" value="UniProtKB-SubCell"/>
</dbReference>
<proteinExistence type="inferred from homology"/>
<evidence type="ECO:0000256" key="9">
    <source>
        <dbReference type="ARBA" id="ARBA00023180"/>
    </source>
</evidence>
<evidence type="ECO:0000256" key="6">
    <source>
        <dbReference type="ARBA" id="ARBA00022968"/>
    </source>
</evidence>
<dbReference type="GO" id="GO:0000033">
    <property type="term" value="F:alpha-1,3-mannosyltransferase activity"/>
    <property type="evidence" value="ECO:0007669"/>
    <property type="project" value="TreeGrafter"/>
</dbReference>
<evidence type="ECO:0000256" key="10">
    <source>
        <dbReference type="SAM" id="Phobius"/>
    </source>
</evidence>
<dbReference type="GO" id="GO:0006493">
    <property type="term" value="P:protein O-linked glycosylation"/>
    <property type="evidence" value="ECO:0007669"/>
    <property type="project" value="TreeGrafter"/>
</dbReference>
<evidence type="ECO:0000256" key="7">
    <source>
        <dbReference type="ARBA" id="ARBA00022989"/>
    </source>
</evidence>
<dbReference type="Pfam" id="PF11051">
    <property type="entry name" value="Mannosyl_trans3"/>
    <property type="match status" value="1"/>
</dbReference>